<accession>A0A4V2Q2G6</accession>
<keyword evidence="1" id="KW-0472">Membrane</keyword>
<feature type="transmembrane region" description="Helical" evidence="1">
    <location>
        <begin position="362"/>
        <end position="380"/>
    </location>
</feature>
<proteinExistence type="predicted"/>
<evidence type="ECO:0000313" key="3">
    <source>
        <dbReference type="Proteomes" id="UP000294555"/>
    </source>
</evidence>
<keyword evidence="3" id="KW-1185">Reference proteome</keyword>
<feature type="transmembrane region" description="Helical" evidence="1">
    <location>
        <begin position="213"/>
        <end position="231"/>
    </location>
</feature>
<organism evidence="2 3">
    <name type="scientific">Sodalis ligni</name>
    <dbReference type="NCBI Taxonomy" id="2697027"/>
    <lineage>
        <taxon>Bacteria</taxon>
        <taxon>Pseudomonadati</taxon>
        <taxon>Pseudomonadota</taxon>
        <taxon>Gammaproteobacteria</taxon>
        <taxon>Enterobacterales</taxon>
        <taxon>Bruguierivoracaceae</taxon>
        <taxon>Sodalis</taxon>
    </lineage>
</organism>
<feature type="transmembrane region" description="Helical" evidence="1">
    <location>
        <begin position="319"/>
        <end position="342"/>
    </location>
</feature>
<feature type="transmembrane region" description="Helical" evidence="1">
    <location>
        <begin position="40"/>
        <end position="60"/>
    </location>
</feature>
<feature type="transmembrane region" description="Helical" evidence="1">
    <location>
        <begin position="386"/>
        <end position="403"/>
    </location>
</feature>
<sequence length="661" mass="72242">MNQVTNKLKYAFNRLLLPKNKLNRYDSNAHQPGEGLFTSMAAYLLFAAYFLIGIFGRFPWKADEPYSFSIVWNIILQGEWLVPYVAGDPFLEKPPLMFWLGALFAKALPAAAAYESSRLAVVLCIAVTVGSLLWAAAHLHRELAQERQYRVSAPPTPAAWRLNALALLVGTLGLAEHVHKFTADLGQMAGATLALAALAAGTAPRAAPREIQSAPLLPGILFGAGTGIAFLSKGLLVAGIAGLSLLCCLAVLPAFRRRGGAGFSLAALLAALPFAVPWPLALYLREPELFMQWFWVNNVGRFAGFTELGGHHNPLSNRLLSLMAGGAPLSFLLLAGLAAAAVRGKAGRCRRRLYRLLRRRPAYGSVTIFLAVGLVTLLSSASMRDIYLLPLYPAMALAALPILNRHGRQGPKAQKSEARNADIQRYGALRAPKAQNPKRNGTDRHLRIMRGVINALCAALLALILITWFQLSRYGEPRLLRLLWPKVTGVFPLSFTLQTSWLMQGAAAGLIVLWWRVIRAGNGNRVLMSWSAGLAMLWGTAFLLLMPWFDAARSYRDTFHSLTPLVSQEHCLATDGLGESELGLLHYVTGRAGTRIYAGWSGEGDGVTLNGASLRCNLRLVQDSLKNPGKKHPADWHEIWRGHRPADGNGFILYRRNGSDD</sequence>
<name>A0A4V2Q2G6_9GAMM</name>
<evidence type="ECO:0008006" key="4">
    <source>
        <dbReference type="Google" id="ProtNLM"/>
    </source>
</evidence>
<dbReference type="EMBL" id="SJOI01000001">
    <property type="protein sequence ID" value="TCL02768.1"/>
    <property type="molecule type" value="Genomic_DNA"/>
</dbReference>
<evidence type="ECO:0000313" key="2">
    <source>
        <dbReference type="EMBL" id="TCL02768.1"/>
    </source>
</evidence>
<feature type="transmembrane region" description="Helical" evidence="1">
    <location>
        <begin position="262"/>
        <end position="284"/>
    </location>
</feature>
<feature type="transmembrane region" description="Helical" evidence="1">
    <location>
        <begin position="181"/>
        <end position="201"/>
    </location>
</feature>
<evidence type="ECO:0000256" key="1">
    <source>
        <dbReference type="SAM" id="Phobius"/>
    </source>
</evidence>
<feature type="transmembrane region" description="Helical" evidence="1">
    <location>
        <begin position="491"/>
        <end position="515"/>
    </location>
</feature>
<keyword evidence="1" id="KW-0812">Transmembrane</keyword>
<feature type="transmembrane region" description="Helical" evidence="1">
    <location>
        <begin position="527"/>
        <end position="549"/>
    </location>
</feature>
<dbReference type="Proteomes" id="UP000294555">
    <property type="component" value="Unassembled WGS sequence"/>
</dbReference>
<feature type="transmembrane region" description="Helical" evidence="1">
    <location>
        <begin position="120"/>
        <end position="137"/>
    </location>
</feature>
<dbReference type="AlphaFoldDB" id="A0A4V2Q2G6"/>
<feature type="transmembrane region" description="Helical" evidence="1">
    <location>
        <begin position="237"/>
        <end position="255"/>
    </location>
</feature>
<comment type="caution">
    <text evidence="2">The sequence shown here is derived from an EMBL/GenBank/DDBJ whole genome shotgun (WGS) entry which is preliminary data.</text>
</comment>
<protein>
    <recommendedName>
        <fullName evidence="4">4-amino-4-deoxy-L-arabinose transferase-like glycosyltransferase</fullName>
    </recommendedName>
</protein>
<keyword evidence="1" id="KW-1133">Transmembrane helix</keyword>
<reference evidence="2 3" key="1">
    <citation type="submission" date="2019-02" db="EMBL/GenBank/DDBJ databases">
        <title>Investigation of anaerobic lignin degradation for improved lignocellulosic biofuels.</title>
        <authorList>
            <person name="Deangelis K."/>
        </authorList>
    </citation>
    <scope>NUCLEOTIDE SEQUENCE [LARGE SCALE GENOMIC DNA]</scope>
    <source>
        <strain evidence="2 3">159R</strain>
    </source>
</reference>
<gene>
    <name evidence="2" type="ORF">EZJ58_0800</name>
</gene>
<feature type="transmembrane region" description="Helical" evidence="1">
    <location>
        <begin position="448"/>
        <end position="471"/>
    </location>
</feature>
<feature type="transmembrane region" description="Helical" evidence="1">
    <location>
        <begin position="66"/>
        <end position="84"/>
    </location>
</feature>
<feature type="transmembrane region" description="Helical" evidence="1">
    <location>
        <begin position="158"/>
        <end position="175"/>
    </location>
</feature>